<feature type="compositionally biased region" description="Basic and acidic residues" evidence="7">
    <location>
        <begin position="187"/>
        <end position="207"/>
    </location>
</feature>
<feature type="compositionally biased region" description="Acidic residues" evidence="7">
    <location>
        <begin position="96"/>
        <end position="113"/>
    </location>
</feature>
<dbReference type="AlphaFoldDB" id="A0A9W8G0V2"/>
<dbReference type="PROSITE" id="PS50059">
    <property type="entry name" value="FKBP_PPIASE"/>
    <property type="match status" value="1"/>
</dbReference>
<dbReference type="GO" id="GO:0003755">
    <property type="term" value="F:peptidyl-prolyl cis-trans isomerase activity"/>
    <property type="evidence" value="ECO:0007669"/>
    <property type="project" value="UniProtKB-KW"/>
</dbReference>
<keyword evidence="3 5" id="KW-0697">Rotamase</keyword>
<evidence type="ECO:0000256" key="4">
    <source>
        <dbReference type="ARBA" id="ARBA00023235"/>
    </source>
</evidence>
<dbReference type="Pfam" id="PF00254">
    <property type="entry name" value="FKBP_C"/>
    <property type="match status" value="1"/>
</dbReference>
<dbReference type="Gene3D" id="2.60.120.340">
    <property type="entry name" value="Nucleoplasmin core domain"/>
    <property type="match status" value="1"/>
</dbReference>
<dbReference type="InterPro" id="IPR001179">
    <property type="entry name" value="PPIase_FKBP_dom"/>
</dbReference>
<dbReference type="Proteomes" id="UP001151518">
    <property type="component" value="Unassembled WGS sequence"/>
</dbReference>
<dbReference type="EMBL" id="JANBTW010000052">
    <property type="protein sequence ID" value="KAJ2674991.1"/>
    <property type="molecule type" value="Genomic_DNA"/>
</dbReference>
<gene>
    <name evidence="9" type="primary">FPR3</name>
    <name evidence="9" type="ORF">GGI25_004139</name>
</gene>
<evidence type="ECO:0000256" key="5">
    <source>
        <dbReference type="PIRNR" id="PIRNR001473"/>
    </source>
</evidence>
<evidence type="ECO:0000313" key="10">
    <source>
        <dbReference type="Proteomes" id="UP001151518"/>
    </source>
</evidence>
<dbReference type="PIRSF" id="PIRSF001473">
    <property type="entry name" value="FK506-bp_FPR3"/>
    <property type="match status" value="1"/>
</dbReference>
<dbReference type="GO" id="GO:0000785">
    <property type="term" value="C:chromatin"/>
    <property type="evidence" value="ECO:0007669"/>
    <property type="project" value="TreeGrafter"/>
</dbReference>
<feature type="region of interest" description="Disordered" evidence="7">
    <location>
        <begin position="171"/>
        <end position="238"/>
    </location>
</feature>
<comment type="similarity">
    <text evidence="2">Belongs to the FKBP-type PPIase family. FKBP3/4 subfamily.</text>
</comment>
<name>A0A9W8G0V2_9FUNG</name>
<dbReference type="FunFam" id="3.10.50.40:FF:000006">
    <property type="entry name" value="Peptidyl-prolyl cis-trans isomerase"/>
    <property type="match status" value="1"/>
</dbReference>
<proteinExistence type="inferred from homology"/>
<comment type="caution">
    <text evidence="9">The sequence shown here is derived from an EMBL/GenBank/DDBJ whole genome shotgun (WGS) entry which is preliminary data.</text>
</comment>
<comment type="catalytic activity">
    <reaction evidence="1 5 6">
        <text>[protein]-peptidylproline (omega=180) = [protein]-peptidylproline (omega=0)</text>
        <dbReference type="Rhea" id="RHEA:16237"/>
        <dbReference type="Rhea" id="RHEA-COMP:10747"/>
        <dbReference type="Rhea" id="RHEA-COMP:10748"/>
        <dbReference type="ChEBI" id="CHEBI:83833"/>
        <dbReference type="ChEBI" id="CHEBI:83834"/>
        <dbReference type="EC" id="5.2.1.8"/>
    </reaction>
</comment>
<feature type="compositionally biased region" description="Acidic residues" evidence="7">
    <location>
        <begin position="171"/>
        <end position="186"/>
    </location>
</feature>
<dbReference type="Pfam" id="PF17800">
    <property type="entry name" value="NPL"/>
    <property type="match status" value="1"/>
</dbReference>
<keyword evidence="4 5" id="KW-0413">Isomerase</keyword>
<dbReference type="InterPro" id="IPR023566">
    <property type="entry name" value="PPIase_Fpr3/Fpr4-like"/>
</dbReference>
<dbReference type="PANTHER" id="PTHR43811:SF19">
    <property type="entry name" value="39 KDA FK506-BINDING NUCLEAR PROTEIN"/>
    <property type="match status" value="1"/>
</dbReference>
<dbReference type="SUPFAM" id="SSF54534">
    <property type="entry name" value="FKBP-like"/>
    <property type="match status" value="1"/>
</dbReference>
<evidence type="ECO:0000313" key="9">
    <source>
        <dbReference type="EMBL" id="KAJ2674991.1"/>
    </source>
</evidence>
<evidence type="ECO:0000256" key="3">
    <source>
        <dbReference type="ARBA" id="ARBA00023110"/>
    </source>
</evidence>
<feature type="domain" description="PPIase FKBP-type" evidence="8">
    <location>
        <begin position="270"/>
        <end position="357"/>
    </location>
</feature>
<dbReference type="GO" id="GO:0005730">
    <property type="term" value="C:nucleolus"/>
    <property type="evidence" value="ECO:0007669"/>
    <property type="project" value="TreeGrafter"/>
</dbReference>
<evidence type="ECO:0000256" key="6">
    <source>
        <dbReference type="PROSITE-ProRule" id="PRU00277"/>
    </source>
</evidence>
<protein>
    <recommendedName>
        <fullName evidence="5">FK506-binding protein</fullName>
        <ecNumber evidence="5">5.2.1.8</ecNumber>
    </recommendedName>
</protein>
<accession>A0A9W8G0V2</accession>
<evidence type="ECO:0000259" key="8">
    <source>
        <dbReference type="PROSITE" id="PS50059"/>
    </source>
</evidence>
<dbReference type="InterPro" id="IPR046357">
    <property type="entry name" value="PPIase_dom_sf"/>
</dbReference>
<dbReference type="OrthoDB" id="1902587at2759"/>
<feature type="region of interest" description="Disordered" evidence="7">
    <location>
        <begin position="96"/>
        <end position="116"/>
    </location>
</feature>
<dbReference type="InterPro" id="IPR041232">
    <property type="entry name" value="NPL"/>
</dbReference>
<sequence>MFCGFWALKIAPGHTYTQTVDASFRVSNAALGLNTANEDSRTSVVVTVDGKSFVLCSLTPGKIEQQPLDIWLSEGEEITFESQGDNEIHLTGNFINEEEEEDEESADEDDDGDMLGLEYFSPEELQEMVKEGLVDPSKLLDLESEGSDDPDYDSDDAEADGLIREITSDEERELADEAMSSEEEEPKPEPVKEVKIKKQAEKKRKAEAAAAAATAAEEEEAANRKKVKKAETESKKKEEVKKEKAATKTLAGGVVAEIQKEGTGAVVKKGARVGMYYIGKLTNGKVFDKNVKGKPFWFRLGAGEVIKGWDVGIVGMKKGGERRLTIPAAMAYGKRGAPPDIPPNATLVFDIRLVEFK</sequence>
<dbReference type="EC" id="5.2.1.8" evidence="5"/>
<feature type="compositionally biased region" description="Basic and acidic residues" evidence="7">
    <location>
        <begin position="229"/>
        <end position="238"/>
    </location>
</feature>
<evidence type="ECO:0000256" key="2">
    <source>
        <dbReference type="ARBA" id="ARBA00007838"/>
    </source>
</evidence>
<dbReference type="Gene3D" id="3.10.50.40">
    <property type="match status" value="1"/>
</dbReference>
<evidence type="ECO:0000256" key="1">
    <source>
        <dbReference type="ARBA" id="ARBA00000971"/>
    </source>
</evidence>
<reference evidence="9" key="1">
    <citation type="submission" date="2022-07" db="EMBL/GenBank/DDBJ databases">
        <title>Phylogenomic reconstructions and comparative analyses of Kickxellomycotina fungi.</title>
        <authorList>
            <person name="Reynolds N.K."/>
            <person name="Stajich J.E."/>
            <person name="Barry K."/>
            <person name="Grigoriev I.V."/>
            <person name="Crous P."/>
            <person name="Smith M.E."/>
        </authorList>
    </citation>
    <scope>NUCLEOTIDE SEQUENCE</scope>
    <source>
        <strain evidence="9">NRRL 3115</strain>
    </source>
</reference>
<dbReference type="PANTHER" id="PTHR43811">
    <property type="entry name" value="FKBP-TYPE PEPTIDYL-PROLYL CIS-TRANS ISOMERASE FKPA"/>
    <property type="match status" value="1"/>
</dbReference>
<organism evidence="9 10">
    <name type="scientific">Coemansia spiralis</name>
    <dbReference type="NCBI Taxonomy" id="417178"/>
    <lineage>
        <taxon>Eukaryota</taxon>
        <taxon>Fungi</taxon>
        <taxon>Fungi incertae sedis</taxon>
        <taxon>Zoopagomycota</taxon>
        <taxon>Kickxellomycotina</taxon>
        <taxon>Kickxellomycetes</taxon>
        <taxon>Kickxellales</taxon>
        <taxon>Kickxellaceae</taxon>
        <taxon>Coemansia</taxon>
    </lineage>
</organism>
<evidence type="ECO:0000256" key="7">
    <source>
        <dbReference type="SAM" id="MobiDB-lite"/>
    </source>
</evidence>